<accession>A0A292Q8R4</accession>
<dbReference type="PANTHER" id="PTHR10982:SF21">
    <property type="entry name" value="FATTY ACID SYNTHASE SUBUNIT BETA"/>
    <property type="match status" value="1"/>
</dbReference>
<dbReference type="Pfam" id="PF17951">
    <property type="entry name" value="FAS_meander"/>
    <property type="match status" value="1"/>
</dbReference>
<keyword evidence="1" id="KW-0808">Transferase</keyword>
<keyword evidence="4" id="KW-1185">Reference proteome</keyword>
<organism evidence="3 4">
    <name type="scientific">Tuber aestivum</name>
    <name type="common">summer truffle</name>
    <dbReference type="NCBI Taxonomy" id="59557"/>
    <lineage>
        <taxon>Eukaryota</taxon>
        <taxon>Fungi</taxon>
        <taxon>Dikarya</taxon>
        <taxon>Ascomycota</taxon>
        <taxon>Pezizomycotina</taxon>
        <taxon>Pezizomycetes</taxon>
        <taxon>Pezizales</taxon>
        <taxon>Tuberaceae</taxon>
        <taxon>Tuber</taxon>
    </lineage>
</organism>
<sequence length="388" mass="44460">MAVKEFTVVSEPIKHIFDRTHNGHIAALTTDVYAVTREHALWLNDIEKVDGLVVSEEGGKTTFRLSVSSSQGVLFAADLWLRLLAGETYSWRHALFTDDVLVPWNEFRDNPMRRIFFPSHGIVVEITNAGDPAKTLIAVMEKNHTYGGYVETSEIRMSGKKEILIDLIEEPRTLGTQLCRYKRPIDERQADRRNKEIEVKEERLHIFRIRILLVHPSIHGSTEGLYKKYKELPPRCSLRKSFRRCTCNLEFRCPSHPSFRCILRFALRYIQTKYTPSSSLIDNERQRKPLTKERQERYKGKIQVESKNVTTGSDFVGENFLLNEAITDVLDSGSAQVTGQAIADFVYEVGDNCEAFVERPVTVYALMDSAIVVRRNAIIKATFPKSMD</sequence>
<dbReference type="GO" id="GO:0016740">
    <property type="term" value="F:transferase activity"/>
    <property type="evidence" value="ECO:0007669"/>
    <property type="project" value="UniProtKB-KW"/>
</dbReference>
<dbReference type="AlphaFoldDB" id="A0A292Q8R4"/>
<dbReference type="InterPro" id="IPR040883">
    <property type="entry name" value="FAS_meander"/>
</dbReference>
<reference evidence="3" key="1">
    <citation type="submission" date="2015-10" db="EMBL/GenBank/DDBJ databases">
        <authorList>
            <person name="Regsiter A."/>
            <person name="william w."/>
        </authorList>
    </citation>
    <scope>NUCLEOTIDE SEQUENCE</scope>
    <source>
        <strain evidence="3">Montdore</strain>
    </source>
</reference>
<proteinExistence type="predicted"/>
<name>A0A292Q8R4_9PEZI</name>
<gene>
    <name evidence="3" type="ORF">GSTUAT00000837001</name>
</gene>
<evidence type="ECO:0000256" key="1">
    <source>
        <dbReference type="ARBA" id="ARBA00022679"/>
    </source>
</evidence>
<dbReference type="GO" id="GO:0019171">
    <property type="term" value="F:(3R)-hydroxyacyl-[acyl-carrier-protein] dehydratase activity"/>
    <property type="evidence" value="ECO:0007669"/>
    <property type="project" value="InterPro"/>
</dbReference>
<dbReference type="EMBL" id="LN890951">
    <property type="protein sequence ID" value="CUS15097.1"/>
    <property type="molecule type" value="Genomic_DNA"/>
</dbReference>
<dbReference type="Gene3D" id="3.30.1120.100">
    <property type="match status" value="1"/>
</dbReference>
<protein>
    <recommendedName>
        <fullName evidence="2">Fatty acid synthase meander beta sheet domain-containing protein</fullName>
    </recommendedName>
</protein>
<dbReference type="InterPro" id="IPR050830">
    <property type="entry name" value="Fungal_FAS"/>
</dbReference>
<evidence type="ECO:0000313" key="4">
    <source>
        <dbReference type="Proteomes" id="UP001412239"/>
    </source>
</evidence>
<evidence type="ECO:0000313" key="3">
    <source>
        <dbReference type="EMBL" id="CUS15097.1"/>
    </source>
</evidence>
<dbReference type="PANTHER" id="PTHR10982">
    <property type="entry name" value="MALONYL COA-ACYL CARRIER PROTEIN TRANSACYLASE"/>
    <property type="match status" value="1"/>
</dbReference>
<feature type="domain" description="Fatty acid synthase meander beta sheet" evidence="2">
    <location>
        <begin position="77"/>
        <end position="176"/>
    </location>
</feature>
<evidence type="ECO:0000259" key="2">
    <source>
        <dbReference type="Pfam" id="PF17951"/>
    </source>
</evidence>
<dbReference type="Proteomes" id="UP001412239">
    <property type="component" value="Unassembled WGS sequence"/>
</dbReference>